<feature type="domain" description="Glutamyl/glutaminyl-tRNA synthetase class Ib anti-codon binding" evidence="14">
    <location>
        <begin position="565"/>
        <end position="664"/>
    </location>
</feature>
<dbReference type="Pfam" id="PF20974">
    <property type="entry name" value="tRNA-synt_1c_C2"/>
    <property type="match status" value="1"/>
</dbReference>
<feature type="compositionally biased region" description="Basic and acidic residues" evidence="12">
    <location>
        <begin position="197"/>
        <end position="215"/>
    </location>
</feature>
<dbReference type="InterPro" id="IPR020058">
    <property type="entry name" value="Glu/Gln-tRNA-synth_Ib_cat-dom"/>
</dbReference>
<dbReference type="STRING" id="947166.A0A1D1UVG2"/>
<keyword evidence="3 11" id="KW-0436">Ligase</keyword>
<dbReference type="InterPro" id="IPR000924">
    <property type="entry name" value="Glu/Gln-tRNA-synth"/>
</dbReference>
<dbReference type="InterPro" id="IPR042559">
    <property type="entry name" value="Gln-tRNA-synth_Ib_RNA-bd_N_2"/>
</dbReference>
<evidence type="ECO:0000256" key="1">
    <source>
        <dbReference type="ARBA" id="ARBA00005594"/>
    </source>
</evidence>
<evidence type="ECO:0000256" key="4">
    <source>
        <dbReference type="ARBA" id="ARBA00022741"/>
    </source>
</evidence>
<dbReference type="Gene3D" id="1.10.10.2420">
    <property type="match status" value="1"/>
</dbReference>
<name>A0A1D1UVG2_RAMVA</name>
<dbReference type="Gene3D" id="2.40.240.10">
    <property type="entry name" value="Ribosomal Protein L25, Chain P"/>
    <property type="match status" value="2"/>
</dbReference>
<dbReference type="InterPro" id="IPR001412">
    <property type="entry name" value="aa-tRNA-synth_I_CS"/>
</dbReference>
<dbReference type="GO" id="GO:0004819">
    <property type="term" value="F:glutamine-tRNA ligase activity"/>
    <property type="evidence" value="ECO:0007669"/>
    <property type="project" value="UniProtKB-EC"/>
</dbReference>
<evidence type="ECO:0000256" key="7">
    <source>
        <dbReference type="ARBA" id="ARBA00023146"/>
    </source>
</evidence>
<evidence type="ECO:0000256" key="6">
    <source>
        <dbReference type="ARBA" id="ARBA00022917"/>
    </source>
</evidence>
<evidence type="ECO:0000259" key="13">
    <source>
        <dbReference type="Pfam" id="PF00749"/>
    </source>
</evidence>
<dbReference type="PRINTS" id="PR00987">
    <property type="entry name" value="TRNASYNTHGLU"/>
</dbReference>
<keyword evidence="5 11" id="KW-0067">ATP-binding</keyword>
<dbReference type="FunFam" id="2.40.240.10:FF:000006">
    <property type="entry name" value="Putative glutamine--tRNA ligase"/>
    <property type="match status" value="1"/>
</dbReference>
<keyword evidence="19" id="KW-1185">Reference proteome</keyword>
<dbReference type="OrthoDB" id="10250478at2759"/>
<comment type="catalytic activity">
    <reaction evidence="9">
        <text>tRNA(Gln) + L-glutamine + ATP = L-glutaminyl-tRNA(Gln) + AMP + diphosphate</text>
        <dbReference type="Rhea" id="RHEA:20121"/>
        <dbReference type="Rhea" id="RHEA-COMP:9662"/>
        <dbReference type="Rhea" id="RHEA-COMP:9681"/>
        <dbReference type="ChEBI" id="CHEBI:30616"/>
        <dbReference type="ChEBI" id="CHEBI:33019"/>
        <dbReference type="ChEBI" id="CHEBI:58359"/>
        <dbReference type="ChEBI" id="CHEBI:78442"/>
        <dbReference type="ChEBI" id="CHEBI:78521"/>
        <dbReference type="ChEBI" id="CHEBI:456215"/>
        <dbReference type="EC" id="6.1.1.18"/>
    </reaction>
</comment>
<dbReference type="PROSITE" id="PS00178">
    <property type="entry name" value="AA_TRNA_LIGASE_I"/>
    <property type="match status" value="1"/>
</dbReference>
<feature type="domain" description="Glutamyl/glutaminyl-tRNA synthetase class Ib catalytic" evidence="13">
    <location>
        <begin position="263"/>
        <end position="562"/>
    </location>
</feature>
<dbReference type="EMBL" id="BDGG01000002">
    <property type="protein sequence ID" value="GAU91732.1"/>
    <property type="molecule type" value="Genomic_DNA"/>
</dbReference>
<evidence type="ECO:0000259" key="15">
    <source>
        <dbReference type="Pfam" id="PF04557"/>
    </source>
</evidence>
<feature type="domain" description="Glutaminyl-tRNA synthetase class Ib non-specific RNA-binding" evidence="16">
    <location>
        <begin position="5"/>
        <end position="164"/>
    </location>
</feature>
<dbReference type="InterPro" id="IPR042558">
    <property type="entry name" value="Gln-tRNA-synth_Ib_RNA-bd_N_1"/>
</dbReference>
<gene>
    <name evidence="18" type="primary">RvY_03935</name>
    <name evidence="18" type="synonym">RvY_03935.1</name>
    <name evidence="18" type="ORF">RvY_03935-1</name>
</gene>
<sequence length="775" mass="87549">MVAEDVIGLFKEIGLSDEKAKETAKNDHVAKNLKSVIELSKKTISGNIPKPAGTLLYGLATKFKEQARAHVPLLVEYICKEKLTSELQLAAALDFVLAHSASEGFNTADFEKTCGVGVSYTDAEVTIAVSEAVAKHKDAIVENRYRLVVGPVITDARKSIPWVEGKRLKDELDKQLEKLLGPKTAEDNERPAKKRVDKPAGEKFDGKDSSSKAESAEAPTISELMKTRVHFHAPGENHRTDGYVVTKNTTELLKKHLKETGGKVVTRFPPEPNGILHIGHAKAININFGYAAAKDGLCYLRFDDTNPEKEEEKFFTAIQDMVEWLGYKPYKITHSSDYFQELYDLAVELIKSNQAYVCHQKAEELKGFNPPPSPWANRPVAESLKLFEDMKCGMFEEGAATLRMRVVLEEGKVDPVAYRIKYVPHHRTGDKWCIYPTYDYTHCLCDSLENISHSLCTKEFQQRRSSYYWLCNALNVYCPVQWEYGRLNVNYTLVSKRKIAKLIETQIVRDWDDPRLFTLTALRRRGFPPEAINNFCALLGVTMAEMAVDPQLLEACVRDVLNVTAPRTMVVLEPLKVTITNFPHTSHVQVEAPDFPDKPAKGKHNVAFASEIYIEASDFRKEADKNYKRLTLSQPVGLRYANVVIEVKKVIEDKEGNPVELLAECRPLNEVEKPKGFIHWVSEPVVVEVRLYERLFRHKAPEDPNEVPGGFLSDCNLDSIRVIPIALADKHLLGAKLYDKFQFERVGFFSVDPDTTCDRLVFNRTVSLKEDTAKN</sequence>
<dbReference type="InterPro" id="IPR007639">
    <property type="entry name" value="Gln-tRNA-synth_Ib_RNA-bd_N"/>
</dbReference>
<dbReference type="Gene3D" id="1.10.8.1290">
    <property type="entry name" value="Glutaminyl-tRNA synthetase, non-specific RNA binding region part 1, domain 1"/>
    <property type="match status" value="1"/>
</dbReference>
<keyword evidence="7 11" id="KW-0030">Aminoacyl-tRNA synthetase</keyword>
<dbReference type="FunFam" id="1.10.8.1290:FF:000002">
    <property type="entry name" value="Glutamine--tRNA ligase cytoplasmic"/>
    <property type="match status" value="1"/>
</dbReference>
<evidence type="ECO:0000256" key="12">
    <source>
        <dbReference type="SAM" id="MobiDB-lite"/>
    </source>
</evidence>
<dbReference type="Proteomes" id="UP000186922">
    <property type="component" value="Unassembled WGS sequence"/>
</dbReference>
<evidence type="ECO:0000256" key="10">
    <source>
        <dbReference type="ARBA" id="ARBA00072317"/>
    </source>
</evidence>
<evidence type="ECO:0000256" key="9">
    <source>
        <dbReference type="ARBA" id="ARBA00048270"/>
    </source>
</evidence>
<dbReference type="CDD" id="cd00807">
    <property type="entry name" value="GlnRS_core"/>
    <property type="match status" value="1"/>
</dbReference>
<dbReference type="EC" id="6.1.1.18" evidence="2"/>
<evidence type="ECO:0000256" key="3">
    <source>
        <dbReference type="ARBA" id="ARBA00022598"/>
    </source>
</evidence>
<dbReference type="Gene3D" id="3.40.50.620">
    <property type="entry name" value="HUPs"/>
    <property type="match status" value="1"/>
</dbReference>
<dbReference type="SUPFAM" id="SSF50715">
    <property type="entry name" value="Ribosomal protein L25-like"/>
    <property type="match status" value="1"/>
</dbReference>
<dbReference type="GO" id="GO:0017101">
    <property type="term" value="C:aminoacyl-tRNA synthetase multienzyme complex"/>
    <property type="evidence" value="ECO:0007669"/>
    <property type="project" value="TreeGrafter"/>
</dbReference>
<accession>A0A1D1UVG2</accession>
<dbReference type="AlphaFoldDB" id="A0A1D1UVG2"/>
<dbReference type="InterPro" id="IPR050132">
    <property type="entry name" value="Gln/Glu-tRNA_Ligase"/>
</dbReference>
<evidence type="ECO:0000256" key="11">
    <source>
        <dbReference type="RuleBase" id="RU363037"/>
    </source>
</evidence>
<keyword evidence="6 11" id="KW-0648">Protein biosynthesis</keyword>
<dbReference type="FunFam" id="1.10.10.2420:FF:000001">
    <property type="entry name" value="Glutamine--tRNA ligase cytoplasmic"/>
    <property type="match status" value="1"/>
</dbReference>
<protein>
    <recommendedName>
        <fullName evidence="10">Probable glutamine--tRNA ligase</fullName>
        <ecNumber evidence="2">6.1.1.18</ecNumber>
    </recommendedName>
    <alternativeName>
        <fullName evidence="8">Glutaminyl-tRNA synthetase</fullName>
    </alternativeName>
</protein>
<evidence type="ECO:0000259" key="16">
    <source>
        <dbReference type="Pfam" id="PF04558"/>
    </source>
</evidence>
<dbReference type="PANTHER" id="PTHR43097">
    <property type="entry name" value="GLUTAMINE-TRNA LIGASE"/>
    <property type="match status" value="1"/>
</dbReference>
<dbReference type="GO" id="GO:0005524">
    <property type="term" value="F:ATP binding"/>
    <property type="evidence" value="ECO:0007669"/>
    <property type="project" value="UniProtKB-KW"/>
</dbReference>
<dbReference type="GO" id="GO:0006425">
    <property type="term" value="P:glutaminyl-tRNA aminoacylation"/>
    <property type="evidence" value="ECO:0007669"/>
    <property type="project" value="InterPro"/>
</dbReference>
<dbReference type="Pfam" id="PF03950">
    <property type="entry name" value="tRNA-synt_1c_C"/>
    <property type="match status" value="1"/>
</dbReference>
<evidence type="ECO:0000256" key="5">
    <source>
        <dbReference type="ARBA" id="ARBA00022840"/>
    </source>
</evidence>
<dbReference type="InterPro" id="IPR014729">
    <property type="entry name" value="Rossmann-like_a/b/a_fold"/>
</dbReference>
<evidence type="ECO:0000256" key="2">
    <source>
        <dbReference type="ARBA" id="ARBA00012836"/>
    </source>
</evidence>
<dbReference type="InterPro" id="IPR020059">
    <property type="entry name" value="Glu/Gln-tRNA-synth_Ib_codon-bd"/>
</dbReference>
<dbReference type="Pfam" id="PF04557">
    <property type="entry name" value="tRNA_synt_1c_R2"/>
    <property type="match status" value="1"/>
</dbReference>
<dbReference type="InterPro" id="IPR011035">
    <property type="entry name" value="Ribosomal_bL25/Gln-tRNA_synth"/>
</dbReference>
<dbReference type="FunFam" id="2.40.240.10:FF:000008">
    <property type="entry name" value="probable glutamine--tRNA ligase"/>
    <property type="match status" value="1"/>
</dbReference>
<evidence type="ECO:0000256" key="8">
    <source>
        <dbReference type="ARBA" id="ARBA00030466"/>
    </source>
</evidence>
<dbReference type="InterPro" id="IPR007638">
    <property type="entry name" value="Gln-tRNA-synth_Ib_RNA-bd_2"/>
</dbReference>
<dbReference type="Pfam" id="PF00749">
    <property type="entry name" value="tRNA-synt_1c"/>
    <property type="match status" value="1"/>
</dbReference>
<feature type="region of interest" description="Disordered" evidence="12">
    <location>
        <begin position="179"/>
        <end position="219"/>
    </location>
</feature>
<comment type="caution">
    <text evidence="18">The sequence shown here is derived from an EMBL/GenBank/DDBJ whole genome shotgun (WGS) entry which is preliminary data.</text>
</comment>
<evidence type="ECO:0000313" key="19">
    <source>
        <dbReference type="Proteomes" id="UP000186922"/>
    </source>
</evidence>
<dbReference type="SUPFAM" id="SSF52374">
    <property type="entry name" value="Nucleotidylyl transferase"/>
    <property type="match status" value="1"/>
</dbReference>
<keyword evidence="4 11" id="KW-0547">Nucleotide-binding</keyword>
<evidence type="ECO:0000259" key="17">
    <source>
        <dbReference type="Pfam" id="PF20974"/>
    </source>
</evidence>
<dbReference type="InterPro" id="IPR020056">
    <property type="entry name" value="Rbsml_bL25/Gln-tRNA_synth_N"/>
</dbReference>
<organism evidence="18 19">
    <name type="scientific">Ramazzottius varieornatus</name>
    <name type="common">Water bear</name>
    <name type="synonym">Tardigrade</name>
    <dbReference type="NCBI Taxonomy" id="947166"/>
    <lineage>
        <taxon>Eukaryota</taxon>
        <taxon>Metazoa</taxon>
        <taxon>Ecdysozoa</taxon>
        <taxon>Tardigrada</taxon>
        <taxon>Eutardigrada</taxon>
        <taxon>Parachela</taxon>
        <taxon>Hypsibioidea</taxon>
        <taxon>Ramazzottiidae</taxon>
        <taxon>Ramazzottius</taxon>
    </lineage>
</organism>
<dbReference type="GO" id="GO:0005829">
    <property type="term" value="C:cytosol"/>
    <property type="evidence" value="ECO:0007669"/>
    <property type="project" value="TreeGrafter"/>
</dbReference>
<feature type="domain" description="tRNA synthetases class I (E and Q) anti-codon binding" evidence="17">
    <location>
        <begin position="677"/>
        <end position="752"/>
    </location>
</feature>
<feature type="domain" description="Glutaminyl-tRNA synthetase class Ib non-specific RNA-binding" evidence="15">
    <location>
        <begin position="169"/>
        <end position="254"/>
    </location>
</feature>
<comment type="similarity">
    <text evidence="1 11">Belongs to the class-I aminoacyl-tRNA synthetase family.</text>
</comment>
<proteinExistence type="inferred from homology"/>
<evidence type="ECO:0000259" key="14">
    <source>
        <dbReference type="Pfam" id="PF03950"/>
    </source>
</evidence>
<dbReference type="FunFam" id="3.40.50.620:FF:000049">
    <property type="entry name" value="Probable glutamine--tRNA ligase"/>
    <property type="match status" value="1"/>
</dbReference>
<evidence type="ECO:0000313" key="18">
    <source>
        <dbReference type="EMBL" id="GAU91732.1"/>
    </source>
</evidence>
<reference evidence="18 19" key="1">
    <citation type="journal article" date="2016" name="Nat. Commun.">
        <title>Extremotolerant tardigrade genome and improved radiotolerance of human cultured cells by tardigrade-unique protein.</title>
        <authorList>
            <person name="Hashimoto T."/>
            <person name="Horikawa D.D."/>
            <person name="Saito Y."/>
            <person name="Kuwahara H."/>
            <person name="Kozuka-Hata H."/>
            <person name="Shin-I T."/>
            <person name="Minakuchi Y."/>
            <person name="Ohishi K."/>
            <person name="Motoyama A."/>
            <person name="Aizu T."/>
            <person name="Enomoto A."/>
            <person name="Kondo K."/>
            <person name="Tanaka S."/>
            <person name="Hara Y."/>
            <person name="Koshikawa S."/>
            <person name="Sagara H."/>
            <person name="Miura T."/>
            <person name="Yokobori S."/>
            <person name="Miyagawa K."/>
            <person name="Suzuki Y."/>
            <person name="Kubo T."/>
            <person name="Oyama M."/>
            <person name="Kohara Y."/>
            <person name="Fujiyama A."/>
            <person name="Arakawa K."/>
            <person name="Katayama T."/>
            <person name="Toyoda A."/>
            <person name="Kunieda T."/>
        </authorList>
    </citation>
    <scope>NUCLEOTIDE SEQUENCE [LARGE SCALE GENOMIC DNA]</scope>
    <source>
        <strain evidence="18 19">YOKOZUNA-1</strain>
    </source>
</reference>
<dbReference type="InterPro" id="IPR004514">
    <property type="entry name" value="Gln-tRNA-synth"/>
</dbReference>
<dbReference type="InterPro" id="IPR049437">
    <property type="entry name" value="tRNA-synt_1c_C2"/>
</dbReference>
<dbReference type="NCBIfam" id="TIGR00440">
    <property type="entry name" value="glnS"/>
    <property type="match status" value="1"/>
</dbReference>
<dbReference type="PANTHER" id="PTHR43097:SF4">
    <property type="entry name" value="GLUTAMINE--TRNA LIGASE"/>
    <property type="match status" value="1"/>
</dbReference>
<dbReference type="Pfam" id="PF04558">
    <property type="entry name" value="tRNA_synt_1c_R1"/>
    <property type="match status" value="1"/>
</dbReference>